<dbReference type="GO" id="GO:0004984">
    <property type="term" value="F:olfactory receptor activity"/>
    <property type="evidence" value="ECO:0007669"/>
    <property type="project" value="InterPro"/>
</dbReference>
<keyword evidence="12" id="KW-1185">Reference proteome</keyword>
<feature type="transmembrane region" description="Helical" evidence="10">
    <location>
        <begin position="183"/>
        <end position="214"/>
    </location>
</feature>
<evidence type="ECO:0000256" key="9">
    <source>
        <dbReference type="ARBA" id="ARBA00023224"/>
    </source>
</evidence>
<keyword evidence="5 10" id="KW-0552">Olfaction</keyword>
<feature type="transmembrane region" description="Helical" evidence="10">
    <location>
        <begin position="140"/>
        <end position="163"/>
    </location>
</feature>
<feature type="transmembrane region" description="Helical" evidence="10">
    <location>
        <begin position="80"/>
        <end position="100"/>
    </location>
</feature>
<evidence type="ECO:0000256" key="7">
    <source>
        <dbReference type="ARBA" id="ARBA00023136"/>
    </source>
</evidence>
<evidence type="ECO:0000313" key="11">
    <source>
        <dbReference type="EMBL" id="SPP80728.1"/>
    </source>
</evidence>
<dbReference type="GO" id="GO:0005549">
    <property type="term" value="F:odorant binding"/>
    <property type="evidence" value="ECO:0007669"/>
    <property type="project" value="InterPro"/>
</dbReference>
<proteinExistence type="inferred from homology"/>
<evidence type="ECO:0000256" key="4">
    <source>
        <dbReference type="ARBA" id="ARBA00022692"/>
    </source>
</evidence>
<dbReference type="STRING" id="7266.A0A3B0KAY0"/>
<comment type="caution">
    <text evidence="10">Lacks conserved residue(s) required for the propagation of feature annotation.</text>
</comment>
<dbReference type="GO" id="GO:0005886">
    <property type="term" value="C:plasma membrane"/>
    <property type="evidence" value="ECO:0007669"/>
    <property type="project" value="UniProtKB-SubCell"/>
</dbReference>
<organism evidence="11 12">
    <name type="scientific">Drosophila guanche</name>
    <name type="common">Fruit fly</name>
    <dbReference type="NCBI Taxonomy" id="7266"/>
    <lineage>
        <taxon>Eukaryota</taxon>
        <taxon>Metazoa</taxon>
        <taxon>Ecdysozoa</taxon>
        <taxon>Arthropoda</taxon>
        <taxon>Hexapoda</taxon>
        <taxon>Insecta</taxon>
        <taxon>Pterygota</taxon>
        <taxon>Neoptera</taxon>
        <taxon>Endopterygota</taxon>
        <taxon>Diptera</taxon>
        <taxon>Brachycera</taxon>
        <taxon>Muscomorpha</taxon>
        <taxon>Ephydroidea</taxon>
        <taxon>Drosophilidae</taxon>
        <taxon>Drosophila</taxon>
        <taxon>Sophophora</taxon>
    </lineage>
</organism>
<feature type="transmembrane region" description="Helical" evidence="10">
    <location>
        <begin position="44"/>
        <end position="68"/>
    </location>
</feature>
<evidence type="ECO:0000256" key="6">
    <source>
        <dbReference type="ARBA" id="ARBA00022989"/>
    </source>
</evidence>
<evidence type="ECO:0000256" key="1">
    <source>
        <dbReference type="ARBA" id="ARBA00004651"/>
    </source>
</evidence>
<accession>A0A3B0KAY0</accession>
<evidence type="ECO:0000256" key="10">
    <source>
        <dbReference type="RuleBase" id="RU351113"/>
    </source>
</evidence>
<dbReference type="AlphaFoldDB" id="A0A3B0KAY0"/>
<keyword evidence="3 10" id="KW-0716">Sensory transduction</keyword>
<evidence type="ECO:0000313" key="12">
    <source>
        <dbReference type="Proteomes" id="UP000268350"/>
    </source>
</evidence>
<keyword evidence="2" id="KW-1003">Cell membrane</keyword>
<keyword evidence="9 10" id="KW-0807">Transducer</keyword>
<feature type="transmembrane region" description="Helical" evidence="10">
    <location>
        <begin position="267"/>
        <end position="290"/>
    </location>
</feature>
<dbReference type="PANTHER" id="PTHR21137">
    <property type="entry name" value="ODORANT RECEPTOR"/>
    <property type="match status" value="1"/>
</dbReference>
<protein>
    <recommendedName>
        <fullName evidence="10">Odorant receptor</fullName>
    </recommendedName>
</protein>
<comment type="similarity">
    <text evidence="10">Belongs to the insect chemoreceptor superfamily. Heteromeric odorant receptor channel (TC 1.A.69) family.</text>
</comment>
<dbReference type="PANTHER" id="PTHR21137:SF35">
    <property type="entry name" value="ODORANT RECEPTOR 19A-RELATED"/>
    <property type="match status" value="1"/>
</dbReference>
<dbReference type="EMBL" id="OUUW01000005">
    <property type="protein sequence ID" value="SPP80728.1"/>
    <property type="molecule type" value="Genomic_DNA"/>
</dbReference>
<dbReference type="Pfam" id="PF02949">
    <property type="entry name" value="7tm_6"/>
    <property type="match status" value="1"/>
</dbReference>
<reference evidence="12" key="1">
    <citation type="submission" date="2018-01" db="EMBL/GenBank/DDBJ databases">
        <authorList>
            <person name="Alioto T."/>
            <person name="Alioto T."/>
        </authorList>
    </citation>
    <scope>NUCLEOTIDE SEQUENCE [LARGE SCALE GENOMIC DNA]</scope>
</reference>
<evidence type="ECO:0000256" key="5">
    <source>
        <dbReference type="ARBA" id="ARBA00022725"/>
    </source>
</evidence>
<name>A0A3B0KAY0_DROGU</name>
<evidence type="ECO:0000256" key="8">
    <source>
        <dbReference type="ARBA" id="ARBA00023170"/>
    </source>
</evidence>
<dbReference type="InterPro" id="IPR004117">
    <property type="entry name" value="7tm6_olfct_rcpt"/>
</dbReference>
<dbReference type="Proteomes" id="UP000268350">
    <property type="component" value="Unassembled WGS sequence"/>
</dbReference>
<comment type="subcellular location">
    <subcellularLocation>
        <location evidence="1 10">Cell membrane</location>
        <topology evidence="1 10">Multi-pass membrane protein</topology>
    </subcellularLocation>
</comment>
<keyword evidence="7 10" id="KW-0472">Membrane</keyword>
<keyword evidence="8 10" id="KW-0675">Receptor</keyword>
<evidence type="ECO:0000256" key="3">
    <source>
        <dbReference type="ARBA" id="ARBA00022606"/>
    </source>
</evidence>
<evidence type="ECO:0000256" key="2">
    <source>
        <dbReference type="ARBA" id="ARBA00022475"/>
    </source>
</evidence>
<gene>
    <name evidence="11" type="ORF">DGUA_6G005645</name>
</gene>
<dbReference type="OrthoDB" id="6604226at2759"/>
<keyword evidence="6 10" id="KW-1133">Transmembrane helix</keyword>
<sequence>MFNLLRKLVAPKHKSSTAAFEYLERDMIFMGWKAPKGQWTPARVVLAIFIIASSAVYFPTGVFITFFVDLKTLSATETMTVLQVALNTMGFPLKLFILRLNLWRKFYKIKELLDRMDERCIALSERNKVHRWVTRCNMAYLSYQFVFTSYTISTFFIAISSGVVPWNIYNPFIDSQKNTMNLWIASFVELIPLIFIAIQTWMVDGFPLLLGLVLRAHIKLLKQRVDNLCSDPSKSDDENHEDLVKCIEDHNLILEYAALIRPFIEPIIFVQFLLVGLILGISLINLLYFADAWAKLPIGAYIILQICQTFPFCCTCDLIREDCEILAVAIFHSSWNNSNRRYKASQLYFLQNAQRTITFTAGSIFSIGLSTNLRVAKLAFSVVTFVNQLGLA</sequence>
<dbReference type="GO" id="GO:0007165">
    <property type="term" value="P:signal transduction"/>
    <property type="evidence" value="ECO:0007669"/>
    <property type="project" value="UniProtKB-KW"/>
</dbReference>
<keyword evidence="4 10" id="KW-0812">Transmembrane</keyword>
<dbReference type="OMA" id="MVLMIET"/>